<dbReference type="Pfam" id="PF03466">
    <property type="entry name" value="LysR_substrate"/>
    <property type="match status" value="1"/>
</dbReference>
<dbReference type="GO" id="GO:0003677">
    <property type="term" value="F:DNA binding"/>
    <property type="evidence" value="ECO:0007669"/>
    <property type="project" value="UniProtKB-KW"/>
</dbReference>
<keyword evidence="3" id="KW-0238">DNA-binding</keyword>
<dbReference type="STRING" id="636.AAW15_12950"/>
<dbReference type="InterPro" id="IPR050389">
    <property type="entry name" value="LysR-type_TF"/>
</dbReference>
<feature type="domain" description="HTH lysR-type" evidence="5">
    <location>
        <begin position="26"/>
        <end position="83"/>
    </location>
</feature>
<dbReference type="PANTHER" id="PTHR30118">
    <property type="entry name" value="HTH-TYPE TRANSCRIPTIONAL REGULATOR LEUO-RELATED"/>
    <property type="match status" value="1"/>
</dbReference>
<dbReference type="InterPro" id="IPR000847">
    <property type="entry name" value="LysR_HTH_N"/>
</dbReference>
<dbReference type="Gene3D" id="3.40.190.10">
    <property type="entry name" value="Periplasmic binding protein-like II"/>
    <property type="match status" value="2"/>
</dbReference>
<dbReference type="OrthoDB" id="8720143at2"/>
<name>A0A2A7U5D0_EDWTA</name>
<evidence type="ECO:0000259" key="5">
    <source>
        <dbReference type="PROSITE" id="PS50931"/>
    </source>
</evidence>
<dbReference type="EMBL" id="PDDV01000013">
    <property type="protein sequence ID" value="PEH73616.1"/>
    <property type="molecule type" value="Genomic_DNA"/>
</dbReference>
<dbReference type="InterPro" id="IPR036388">
    <property type="entry name" value="WH-like_DNA-bd_sf"/>
</dbReference>
<keyword evidence="4" id="KW-0804">Transcription</keyword>
<sequence>MTETEQDTQMTSVEGHHTAENTLRNVDLNLLTVFDAVMQVQSITRAARSLNMTQPAVSNAVARLKLMFNDELFMRYGRGIRPTNRAYQLFGPVRQALQIVRNELPGARFKPESSERLFNISITSPLDILLTAKLLKQIKQYAPRVQVNFDSLVNEQIERKLRYQESDFLIDYQDLPGDEFCREALFEDEFVLAVAQAHPRIGAECTLRNLLLESHAVVSINQFSSVSRFFYVHTDLFRQMAYQGTDLSSVLSMVSKTEMVAIAPRWMVDQYADYLQIRAVTLVELETRRTCFFNWHRASERDSAHVWLRQLMSDFGQQCRG</sequence>
<comment type="similarity">
    <text evidence="1">Belongs to the LysR transcriptional regulatory family.</text>
</comment>
<dbReference type="PANTHER" id="PTHR30118:SF6">
    <property type="entry name" value="HTH-TYPE TRANSCRIPTIONAL REGULATOR LEUO"/>
    <property type="match status" value="1"/>
</dbReference>
<gene>
    <name evidence="6" type="ORF">CRM76_17600</name>
</gene>
<dbReference type="AlphaFoldDB" id="A0A2A7U5D0"/>
<reference evidence="7" key="1">
    <citation type="submission" date="2017-09" db="EMBL/GenBank/DDBJ databases">
        <title>FDA dAtabase for Regulatory Grade micrObial Sequences (FDA-ARGOS): Supporting development and validation of Infectious Disease Dx tests.</title>
        <authorList>
            <person name="Goldberg B."/>
            <person name="Campos J."/>
            <person name="Tallon L."/>
            <person name="Sadzewicz L."/>
            <person name="Ott S."/>
            <person name="Zhao X."/>
            <person name="Nagaraj S."/>
            <person name="Vavikolanu K."/>
            <person name="Aluvathingal J."/>
            <person name="Nadendla S."/>
            <person name="Geyer C."/>
            <person name="Sichtig H."/>
        </authorList>
    </citation>
    <scope>NUCLEOTIDE SEQUENCE [LARGE SCALE GENOMIC DNA]</scope>
    <source>
        <strain evidence="7">FDAARGOS_370</strain>
    </source>
</reference>
<dbReference type="Proteomes" id="UP000219788">
    <property type="component" value="Unassembled WGS sequence"/>
</dbReference>
<protein>
    <submittedName>
        <fullName evidence="6">Transcriptional regulator LeuO</fullName>
    </submittedName>
</protein>
<dbReference type="PROSITE" id="PS50931">
    <property type="entry name" value="HTH_LYSR"/>
    <property type="match status" value="1"/>
</dbReference>
<evidence type="ECO:0000256" key="1">
    <source>
        <dbReference type="ARBA" id="ARBA00009437"/>
    </source>
</evidence>
<accession>A0A2A7U5D0</accession>
<dbReference type="InterPro" id="IPR005119">
    <property type="entry name" value="LysR_subst-bd"/>
</dbReference>
<dbReference type="RefSeq" id="WP_005282599.1">
    <property type="nucleotide sequence ID" value="NZ_AP028090.1"/>
</dbReference>
<evidence type="ECO:0000256" key="2">
    <source>
        <dbReference type="ARBA" id="ARBA00023015"/>
    </source>
</evidence>
<dbReference type="PRINTS" id="PR00039">
    <property type="entry name" value="HTHLYSR"/>
</dbReference>
<evidence type="ECO:0000256" key="3">
    <source>
        <dbReference type="ARBA" id="ARBA00023125"/>
    </source>
</evidence>
<dbReference type="GO" id="GO:0003700">
    <property type="term" value="F:DNA-binding transcription factor activity"/>
    <property type="evidence" value="ECO:0007669"/>
    <property type="project" value="InterPro"/>
</dbReference>
<evidence type="ECO:0000313" key="6">
    <source>
        <dbReference type="EMBL" id="PEH73616.1"/>
    </source>
</evidence>
<keyword evidence="2" id="KW-0805">Transcription regulation</keyword>
<dbReference type="GeneID" id="93123078"/>
<dbReference type="SUPFAM" id="SSF53850">
    <property type="entry name" value="Periplasmic binding protein-like II"/>
    <property type="match status" value="1"/>
</dbReference>
<evidence type="ECO:0000256" key="4">
    <source>
        <dbReference type="ARBA" id="ARBA00023163"/>
    </source>
</evidence>
<dbReference type="CDD" id="cd08466">
    <property type="entry name" value="PBP2_LeuO"/>
    <property type="match status" value="1"/>
</dbReference>
<dbReference type="NCBIfam" id="NF007063">
    <property type="entry name" value="PRK09508.1"/>
    <property type="match status" value="1"/>
</dbReference>
<proteinExistence type="inferred from homology"/>
<dbReference type="Gene3D" id="1.10.10.10">
    <property type="entry name" value="Winged helix-like DNA-binding domain superfamily/Winged helix DNA-binding domain"/>
    <property type="match status" value="1"/>
</dbReference>
<comment type="caution">
    <text evidence="6">The sequence shown here is derived from an EMBL/GenBank/DDBJ whole genome shotgun (WGS) entry which is preliminary data.</text>
</comment>
<dbReference type="SUPFAM" id="SSF46785">
    <property type="entry name" value="Winged helix' DNA-binding domain"/>
    <property type="match status" value="1"/>
</dbReference>
<organism evidence="6 7">
    <name type="scientific">Edwardsiella tarda</name>
    <dbReference type="NCBI Taxonomy" id="636"/>
    <lineage>
        <taxon>Bacteria</taxon>
        <taxon>Pseudomonadati</taxon>
        <taxon>Pseudomonadota</taxon>
        <taxon>Gammaproteobacteria</taxon>
        <taxon>Enterobacterales</taxon>
        <taxon>Hafniaceae</taxon>
        <taxon>Edwardsiella</taxon>
    </lineage>
</organism>
<evidence type="ECO:0000313" key="7">
    <source>
        <dbReference type="Proteomes" id="UP000219788"/>
    </source>
</evidence>
<dbReference type="InterPro" id="IPR036390">
    <property type="entry name" value="WH_DNA-bd_sf"/>
</dbReference>
<dbReference type="Pfam" id="PF00126">
    <property type="entry name" value="HTH_1"/>
    <property type="match status" value="1"/>
</dbReference>